<comment type="caution">
    <text evidence="2">The sequence shown here is derived from an EMBL/GenBank/DDBJ whole genome shotgun (WGS) entry which is preliminary data.</text>
</comment>
<protein>
    <recommendedName>
        <fullName evidence="1">F-box domain-containing protein</fullName>
    </recommendedName>
</protein>
<dbReference type="EMBL" id="JAMSHJ010000005">
    <property type="protein sequence ID" value="KAI5407348.1"/>
    <property type="molecule type" value="Genomic_DNA"/>
</dbReference>
<evidence type="ECO:0000313" key="2">
    <source>
        <dbReference type="EMBL" id="KAI5407348.1"/>
    </source>
</evidence>
<dbReference type="PROSITE" id="PS50181">
    <property type="entry name" value="FBOX"/>
    <property type="match status" value="1"/>
</dbReference>
<gene>
    <name evidence="2" type="ORF">KIW84_053558</name>
</gene>
<proteinExistence type="predicted"/>
<dbReference type="InterPro" id="IPR001810">
    <property type="entry name" value="F-box_dom"/>
</dbReference>
<dbReference type="Gramene" id="Psat5g121400.1">
    <property type="protein sequence ID" value="Psat5g121400.1.cds"/>
    <property type="gene ID" value="Psat5g121400"/>
</dbReference>
<organism evidence="2 3">
    <name type="scientific">Pisum sativum</name>
    <name type="common">Garden pea</name>
    <name type="synonym">Lathyrus oleraceus</name>
    <dbReference type="NCBI Taxonomy" id="3888"/>
    <lineage>
        <taxon>Eukaryota</taxon>
        <taxon>Viridiplantae</taxon>
        <taxon>Streptophyta</taxon>
        <taxon>Embryophyta</taxon>
        <taxon>Tracheophyta</taxon>
        <taxon>Spermatophyta</taxon>
        <taxon>Magnoliopsida</taxon>
        <taxon>eudicotyledons</taxon>
        <taxon>Gunneridae</taxon>
        <taxon>Pentapetalae</taxon>
        <taxon>rosids</taxon>
        <taxon>fabids</taxon>
        <taxon>Fabales</taxon>
        <taxon>Fabaceae</taxon>
        <taxon>Papilionoideae</taxon>
        <taxon>50 kb inversion clade</taxon>
        <taxon>NPAAA clade</taxon>
        <taxon>Hologalegina</taxon>
        <taxon>IRL clade</taxon>
        <taxon>Fabeae</taxon>
        <taxon>Lathyrus</taxon>
    </lineage>
</organism>
<dbReference type="AlphaFoldDB" id="A0A9D5AGD7"/>
<evidence type="ECO:0000259" key="1">
    <source>
        <dbReference type="PROSITE" id="PS50181"/>
    </source>
</evidence>
<dbReference type="PANTHER" id="PTHR38926">
    <property type="entry name" value="F-BOX DOMAIN CONTAINING PROTEIN, EXPRESSED"/>
    <property type="match status" value="1"/>
</dbReference>
<dbReference type="Gene3D" id="3.80.10.10">
    <property type="entry name" value="Ribonuclease Inhibitor"/>
    <property type="match status" value="1"/>
</dbReference>
<dbReference type="SUPFAM" id="SSF52047">
    <property type="entry name" value="RNI-like"/>
    <property type="match status" value="1"/>
</dbReference>
<dbReference type="PANTHER" id="PTHR38926:SF2">
    <property type="entry name" value="F-BOX_LRR-REPEAT PROTEIN 21-RELATED"/>
    <property type="match status" value="1"/>
</dbReference>
<feature type="domain" description="F-box" evidence="1">
    <location>
        <begin position="10"/>
        <end position="57"/>
    </location>
</feature>
<dbReference type="InterPro" id="IPR032675">
    <property type="entry name" value="LRR_dom_sf"/>
</dbReference>
<dbReference type="Proteomes" id="UP001058974">
    <property type="component" value="Chromosome 5"/>
</dbReference>
<dbReference type="OrthoDB" id="2095648at2759"/>
<name>A0A9D5AGD7_PEA</name>
<dbReference type="CDD" id="cd22164">
    <property type="entry name" value="F-box_AtSKIP19-like"/>
    <property type="match status" value="1"/>
</dbReference>
<accession>A0A9D5AGD7</accession>
<sequence>MTSFSIPATNPNWLELPKKITANILKRLDTVEILTSARNVCPYWWNICKDTLMWRTIRMSDIHILHYNSSNLSKICCYAVDKSCGGLQDIYIKYFGNDDLLKYVADRASQLRRLRIEDCPRSLSKEGLSDAVKKFPLLEELHISKCHLLHTASFDTIGQSCPLLKSLKLESFLAENEACDRQAFGIAGKMPGLCHLEILKNNLSNEGLIAILDGCPLLESLDIRGCLHLDLSESIWQRCKKQVKDLRLPADYIDEQDDTCGDIHLNSNICCV</sequence>
<dbReference type="Pfam" id="PF12937">
    <property type="entry name" value="F-box-like"/>
    <property type="match status" value="1"/>
</dbReference>
<keyword evidence="3" id="KW-1185">Reference proteome</keyword>
<dbReference type="Gramene" id="Psat05G0355800-T1">
    <property type="protein sequence ID" value="KAI5407348.1"/>
    <property type="gene ID" value="KIW84_053558"/>
</dbReference>
<evidence type="ECO:0000313" key="3">
    <source>
        <dbReference type="Proteomes" id="UP001058974"/>
    </source>
</evidence>
<reference evidence="2 3" key="1">
    <citation type="journal article" date="2022" name="Nat. Genet.">
        <title>Improved pea reference genome and pan-genome highlight genomic features and evolutionary characteristics.</title>
        <authorList>
            <person name="Yang T."/>
            <person name="Liu R."/>
            <person name="Luo Y."/>
            <person name="Hu S."/>
            <person name="Wang D."/>
            <person name="Wang C."/>
            <person name="Pandey M.K."/>
            <person name="Ge S."/>
            <person name="Xu Q."/>
            <person name="Li N."/>
            <person name="Li G."/>
            <person name="Huang Y."/>
            <person name="Saxena R.K."/>
            <person name="Ji Y."/>
            <person name="Li M."/>
            <person name="Yan X."/>
            <person name="He Y."/>
            <person name="Liu Y."/>
            <person name="Wang X."/>
            <person name="Xiang C."/>
            <person name="Varshney R.K."/>
            <person name="Ding H."/>
            <person name="Gao S."/>
            <person name="Zong X."/>
        </authorList>
    </citation>
    <scope>NUCLEOTIDE SEQUENCE [LARGE SCALE GENOMIC DNA]</scope>
    <source>
        <strain evidence="2 3">cv. Zhongwan 6</strain>
    </source>
</reference>